<dbReference type="EMBL" id="WTYO01000006">
    <property type="protein sequence ID" value="MXO69634.1"/>
    <property type="molecule type" value="Genomic_DNA"/>
</dbReference>
<dbReference type="Proteomes" id="UP000444401">
    <property type="component" value="Unassembled WGS sequence"/>
</dbReference>
<evidence type="ECO:0000313" key="4">
    <source>
        <dbReference type="Proteomes" id="UP000444401"/>
    </source>
</evidence>
<evidence type="ECO:0000256" key="1">
    <source>
        <dbReference type="SAM" id="MobiDB-lite"/>
    </source>
</evidence>
<feature type="region of interest" description="Disordered" evidence="1">
    <location>
        <begin position="50"/>
        <end position="96"/>
    </location>
</feature>
<comment type="caution">
    <text evidence="3">The sequence shown here is derived from an EMBL/GenBank/DDBJ whole genome shotgun (WGS) entry which is preliminary data.</text>
</comment>
<gene>
    <name evidence="3" type="ORF">GRI72_12465</name>
</gene>
<name>A0ABW9UXT3_9SPHN</name>
<organism evidence="3 4">
    <name type="scientific">Pelagerythrobacter marinus</name>
    <dbReference type="NCBI Taxonomy" id="538382"/>
    <lineage>
        <taxon>Bacteria</taxon>
        <taxon>Pseudomonadati</taxon>
        <taxon>Pseudomonadota</taxon>
        <taxon>Alphaproteobacteria</taxon>
        <taxon>Sphingomonadales</taxon>
        <taxon>Erythrobacteraceae</taxon>
        <taxon>Pelagerythrobacter</taxon>
    </lineage>
</organism>
<protein>
    <submittedName>
        <fullName evidence="3">Uncharacterized protein</fullName>
    </submittedName>
</protein>
<sequence length="96" mass="9837">MKALALPALAAGALALGACSEANAPTPAEDETVVDETVAPAPEETTIITQEPVGDPDMTGDRMTVDENGLEADLGDENTRVRADVDGDPSLTVETD</sequence>
<keyword evidence="2" id="KW-0732">Signal</keyword>
<feature type="signal peptide" evidence="2">
    <location>
        <begin position="1"/>
        <end position="24"/>
    </location>
</feature>
<keyword evidence="4" id="KW-1185">Reference proteome</keyword>
<dbReference type="RefSeq" id="WP_160734259.1">
    <property type="nucleotide sequence ID" value="NZ_WTYO01000006.1"/>
</dbReference>
<accession>A0ABW9UXT3</accession>
<dbReference type="PROSITE" id="PS51257">
    <property type="entry name" value="PROKAR_LIPOPROTEIN"/>
    <property type="match status" value="1"/>
</dbReference>
<feature type="chain" id="PRO_5047189463" evidence="2">
    <location>
        <begin position="25"/>
        <end position="96"/>
    </location>
</feature>
<proteinExistence type="predicted"/>
<evidence type="ECO:0000256" key="2">
    <source>
        <dbReference type="SAM" id="SignalP"/>
    </source>
</evidence>
<evidence type="ECO:0000313" key="3">
    <source>
        <dbReference type="EMBL" id="MXO69634.1"/>
    </source>
</evidence>
<reference evidence="3 4" key="1">
    <citation type="submission" date="2019-12" db="EMBL/GenBank/DDBJ databases">
        <title>Genomic-based taxomic classification of the family Erythrobacteraceae.</title>
        <authorList>
            <person name="Xu L."/>
        </authorList>
    </citation>
    <scope>NUCLEOTIDE SEQUENCE [LARGE SCALE GENOMIC DNA]</scope>
    <source>
        <strain evidence="3 4">H32</strain>
    </source>
</reference>